<name>A0A127Q8N8_9BURK</name>
<keyword evidence="1" id="KW-1133">Transmembrane helix</keyword>
<reference evidence="4 5" key="1">
    <citation type="submission" date="2015-11" db="EMBL/GenBank/DDBJ databases">
        <title>Exploring the genomic traits of fungus-feeding bacterial genus Collimonas.</title>
        <authorList>
            <person name="Song C."/>
            <person name="Schmidt R."/>
            <person name="de Jager V."/>
            <person name="Krzyzanowska D."/>
            <person name="Jongedijk E."/>
            <person name="Cankar K."/>
            <person name="Beekwilder J."/>
            <person name="van Veen A."/>
            <person name="de Boer W."/>
            <person name="van Veen J.A."/>
            <person name="Garbeva P."/>
        </authorList>
    </citation>
    <scope>NUCLEOTIDE SEQUENCE [LARGE SCALE GENOMIC DNA]</scope>
    <source>
        <strain evidence="3 5">Ter291</strain>
        <strain evidence="2 4">Ter91</strain>
    </source>
</reference>
<dbReference type="Proteomes" id="UP000074561">
    <property type="component" value="Chromosome"/>
</dbReference>
<evidence type="ECO:0000256" key="1">
    <source>
        <dbReference type="SAM" id="Phobius"/>
    </source>
</evidence>
<dbReference type="RefSeq" id="WP_061942868.1">
    <property type="nucleotide sequence ID" value="NZ_CP013234.1"/>
</dbReference>
<keyword evidence="5" id="KW-1185">Reference proteome</keyword>
<keyword evidence="1" id="KW-0472">Membrane</keyword>
<sequence length="75" mass="8462">MKPDFIIFARQCLAIFSSWLAIAIMTLYVGFKVMPLMGIHGSMKIGFHAATANHAMARLDNVFNAYLSIHLNYQK</sequence>
<dbReference type="PATRIC" id="fig|279113.10.peg.4051"/>
<proteinExistence type="predicted"/>
<evidence type="ECO:0000313" key="5">
    <source>
        <dbReference type="Proteomes" id="UP000074914"/>
    </source>
</evidence>
<dbReference type="EMBL" id="CP013234">
    <property type="protein sequence ID" value="AMP06417.1"/>
    <property type="molecule type" value="Genomic_DNA"/>
</dbReference>
<accession>A0A127Q8N8</accession>
<gene>
    <name evidence="3" type="ORF">CPter291_4060</name>
    <name evidence="2" type="ORF">CPter91_4099</name>
</gene>
<dbReference type="Proteomes" id="UP000074914">
    <property type="component" value="Chromosome"/>
</dbReference>
<protein>
    <submittedName>
        <fullName evidence="2">Uncharacterized protein</fullName>
    </submittedName>
</protein>
<evidence type="ECO:0000313" key="2">
    <source>
        <dbReference type="EMBL" id="AMP06417.1"/>
    </source>
</evidence>
<keyword evidence="1" id="KW-0812">Transmembrane</keyword>
<dbReference type="OrthoDB" id="8778994at2"/>
<evidence type="ECO:0000313" key="4">
    <source>
        <dbReference type="Proteomes" id="UP000074561"/>
    </source>
</evidence>
<dbReference type="EMBL" id="CP013236">
    <property type="protein sequence ID" value="AMP16293.1"/>
    <property type="molecule type" value="Genomic_DNA"/>
</dbReference>
<evidence type="ECO:0000313" key="3">
    <source>
        <dbReference type="EMBL" id="AMP16293.1"/>
    </source>
</evidence>
<dbReference type="KEGG" id="cpra:CPter91_4099"/>
<organism evidence="2 4">
    <name type="scientific">Collimonas pratensis</name>
    <dbReference type="NCBI Taxonomy" id="279113"/>
    <lineage>
        <taxon>Bacteria</taxon>
        <taxon>Pseudomonadati</taxon>
        <taxon>Pseudomonadota</taxon>
        <taxon>Betaproteobacteria</taxon>
        <taxon>Burkholderiales</taxon>
        <taxon>Oxalobacteraceae</taxon>
        <taxon>Collimonas</taxon>
    </lineage>
</organism>
<dbReference type="STRING" id="279113.CPter91_4099"/>
<feature type="transmembrane region" description="Helical" evidence="1">
    <location>
        <begin position="12"/>
        <end position="31"/>
    </location>
</feature>
<dbReference type="AlphaFoldDB" id="A0A127Q8N8"/>